<accession>A0A0A1UFS8</accession>
<dbReference type="SUPFAM" id="SSF52799">
    <property type="entry name" value="(Phosphotyrosine protein) phosphatases II"/>
    <property type="match status" value="1"/>
</dbReference>
<evidence type="ECO:0000256" key="1">
    <source>
        <dbReference type="ARBA" id="ARBA00004184"/>
    </source>
</evidence>
<organism evidence="6 7">
    <name type="scientific">Entamoeba invadens IP1</name>
    <dbReference type="NCBI Taxonomy" id="370355"/>
    <lineage>
        <taxon>Eukaryota</taxon>
        <taxon>Amoebozoa</taxon>
        <taxon>Evosea</taxon>
        <taxon>Archamoebae</taxon>
        <taxon>Mastigamoebida</taxon>
        <taxon>Entamoebidae</taxon>
        <taxon>Entamoeba</taxon>
    </lineage>
</organism>
<feature type="active site" description="Phosphocysteine intermediate" evidence="2">
    <location>
        <position position="665"/>
    </location>
</feature>
<sequence length="837" mass="95790">MESLYTNTTFQKNARRQRLLKSFYLPLLSTTHYIRKGKVLMKNSNIQSTTMNLVDTNTEYLSVTLMTVSNQMPYLYVYVTENQFSLPFVAIQLPPLSLQLLQDQSGFTISQTDQNYTFYTSIQEEAVKWVSSINKTTLRSIICSKNVITNIVSPRKGISLLNSPRQQKVTERIVLSPGSILTSYNNEINPIQRKFLKDQLRMEATLNLTGLIQSINERHLPVTLPFLFHVLITTFFGVEPNTLEKAIGPLSFYSENAVIDLSTEISNLRSTLILGLIEDGKIPDLHAYAKVLNAQQKMHVLNLLAQKCSAPIHLHEEYNLFHCEKLELVVNEMVHLHFNKEKSTVKPIFGTLLFTSARIIFLKQNDKLDKTTFLNFSTPNPTCNGTFFVPVTSIKKVKIKSFELASNKFSTLLVLAKNFYKFYIGYFKDEQDAVKLLNAFSAQEKSAQSEIFSLPQKEERSAVDESVDQVSRVKAEFIRMGVLKMKSVQLCDLKICPTYPPCVAVPSKFSECQLIQSAQFRSKGRIPVISYLIPSLSVLCRSSQPGTGVLASRSSLDEQILDEYANMSKNKVLKIFDARPKLNANVNRVKGMGSENTKNYANSTLTYLNIDNIHKMREAEDLLYGVLDSNFEGVEGWLKHITKILKGAIQITKEVISGNSVLVHCSDGWDRTAQLVCLSMILVDPYYRTFDGFGILIEKEWCLIGHKFSDRSRNLGSNGVSESAPIFLQFVDCVVQVMKVYPDEFEFSEEFLKELMFQVYSCYCYNFRFNCFDEFVEFGKNTKNVFEFIKKDLFDKKFFNANCKMEFNVMPIDKLEQLQPILWKEYYMCFRGCHTCM</sequence>
<evidence type="ECO:0000256" key="2">
    <source>
        <dbReference type="PIRSR" id="PIRSR630564-1"/>
    </source>
</evidence>
<dbReference type="CDD" id="cd14507">
    <property type="entry name" value="PTP-MTM-like"/>
    <property type="match status" value="1"/>
</dbReference>
<feature type="domain" description="Myotubularin phosphatase" evidence="5">
    <location>
        <begin position="467"/>
        <end position="827"/>
    </location>
</feature>
<feature type="binding site" evidence="3">
    <location>
        <begin position="665"/>
        <end position="671"/>
    </location>
    <ligand>
        <name>substrate</name>
    </ligand>
</feature>
<dbReference type="InterPro" id="IPR016130">
    <property type="entry name" value="Tyr_Pase_AS"/>
</dbReference>
<dbReference type="PROSITE" id="PS00383">
    <property type="entry name" value="TYR_PHOSPHATASE_1"/>
    <property type="match status" value="1"/>
</dbReference>
<dbReference type="GO" id="GO:0012505">
    <property type="term" value="C:endomembrane system"/>
    <property type="evidence" value="ECO:0007669"/>
    <property type="project" value="UniProtKB-SubCell"/>
</dbReference>
<gene>
    <name evidence="6" type="ORF">EIN_398190</name>
</gene>
<dbReference type="AlphaFoldDB" id="A0A0A1UFS8"/>
<dbReference type="PROSITE" id="PS51339">
    <property type="entry name" value="PPASE_MYOTUBULARIN"/>
    <property type="match status" value="1"/>
</dbReference>
<dbReference type="PANTHER" id="PTHR10807:SF8">
    <property type="entry name" value="PHOSPHATIDYLINOSITOL-3-PHOSPHATE PHOSPHATASE"/>
    <property type="match status" value="1"/>
</dbReference>
<evidence type="ECO:0008006" key="8">
    <source>
        <dbReference type="Google" id="ProtNLM"/>
    </source>
</evidence>
<dbReference type="VEuPathDB" id="AmoebaDB:EIN_398190"/>
<dbReference type="OMA" id="SKIDEQM"/>
<dbReference type="PANTHER" id="PTHR10807">
    <property type="entry name" value="MYOTUBULARIN-RELATED"/>
    <property type="match status" value="1"/>
</dbReference>
<name>A0A0A1UFS8_ENTIV</name>
<dbReference type="RefSeq" id="XP_004258660.1">
    <property type="nucleotide sequence ID" value="XM_004258612.1"/>
</dbReference>
<dbReference type="KEGG" id="eiv:EIN_398190"/>
<feature type="binding site" evidence="3">
    <location>
        <begin position="612"/>
        <end position="613"/>
    </location>
    <ligand>
        <name>substrate</name>
    </ligand>
</feature>
<dbReference type="EMBL" id="KB206411">
    <property type="protein sequence ID" value="ELP91889.1"/>
    <property type="molecule type" value="Genomic_DNA"/>
</dbReference>
<dbReference type="Pfam" id="PF06602">
    <property type="entry name" value="Myotub-related"/>
    <property type="match status" value="1"/>
</dbReference>
<dbReference type="InterPro" id="IPR030564">
    <property type="entry name" value="Myotubularin"/>
</dbReference>
<protein>
    <recommendedName>
        <fullName evidence="8">Myotubularin</fullName>
    </recommendedName>
</protein>
<dbReference type="Gene3D" id="3.90.190.10">
    <property type="entry name" value="Protein tyrosine phosphatase superfamily"/>
    <property type="match status" value="1"/>
</dbReference>
<dbReference type="GO" id="GO:0005737">
    <property type="term" value="C:cytoplasm"/>
    <property type="evidence" value="ECO:0007669"/>
    <property type="project" value="TreeGrafter"/>
</dbReference>
<dbReference type="PROSITE" id="PS50056">
    <property type="entry name" value="TYR_PHOSPHATASE_2"/>
    <property type="match status" value="1"/>
</dbReference>
<evidence type="ECO:0000259" key="4">
    <source>
        <dbReference type="PROSITE" id="PS50056"/>
    </source>
</evidence>
<comment type="subcellular location">
    <subcellularLocation>
        <location evidence="1">Endomembrane system</location>
        <topology evidence="1">Peripheral membrane protein</topology>
    </subcellularLocation>
</comment>
<evidence type="ECO:0000313" key="6">
    <source>
        <dbReference type="EMBL" id="ELP91889.1"/>
    </source>
</evidence>
<dbReference type="GeneID" id="14890820"/>
<feature type="binding site" evidence="3">
    <location>
        <begin position="587"/>
        <end position="590"/>
    </location>
    <ligand>
        <name>substrate</name>
    </ligand>
</feature>
<dbReference type="GO" id="GO:0046856">
    <property type="term" value="P:phosphatidylinositol dephosphorylation"/>
    <property type="evidence" value="ECO:0007669"/>
    <property type="project" value="TreeGrafter"/>
</dbReference>
<dbReference type="Proteomes" id="UP000014680">
    <property type="component" value="Unassembled WGS sequence"/>
</dbReference>
<dbReference type="GO" id="GO:0004438">
    <property type="term" value="F:phosphatidylinositol-3-phosphate phosphatase activity"/>
    <property type="evidence" value="ECO:0007669"/>
    <property type="project" value="TreeGrafter"/>
</dbReference>
<proteinExistence type="predicted"/>
<dbReference type="GO" id="GO:0106018">
    <property type="term" value="F:phosphatidylinositol-3,5-bisphosphate phosphatase activity"/>
    <property type="evidence" value="ECO:0007669"/>
    <property type="project" value="TreeGrafter"/>
</dbReference>
<evidence type="ECO:0000313" key="7">
    <source>
        <dbReference type="Proteomes" id="UP000014680"/>
    </source>
</evidence>
<dbReference type="OrthoDB" id="271628at2759"/>
<dbReference type="InterPro" id="IPR000387">
    <property type="entry name" value="Tyr_Pase_dom"/>
</dbReference>
<evidence type="ECO:0000259" key="5">
    <source>
        <dbReference type="PROSITE" id="PS51339"/>
    </source>
</evidence>
<reference evidence="6 7" key="1">
    <citation type="submission" date="2012-10" db="EMBL/GenBank/DDBJ databases">
        <authorList>
            <person name="Zafar N."/>
            <person name="Inman J."/>
            <person name="Hall N."/>
            <person name="Lorenzi H."/>
            <person name="Caler E."/>
        </authorList>
    </citation>
    <scope>NUCLEOTIDE SEQUENCE [LARGE SCALE GENOMIC DNA]</scope>
    <source>
        <strain evidence="6 7">IP1</strain>
    </source>
</reference>
<feature type="domain" description="Tyrosine specific protein phosphatases" evidence="4">
    <location>
        <begin position="642"/>
        <end position="681"/>
    </location>
</feature>
<keyword evidence="7" id="KW-1185">Reference proteome</keyword>
<dbReference type="InterPro" id="IPR029021">
    <property type="entry name" value="Prot-tyrosine_phosphatase-like"/>
</dbReference>
<evidence type="ECO:0000256" key="3">
    <source>
        <dbReference type="PIRSR" id="PIRSR630564-2"/>
    </source>
</evidence>
<dbReference type="InterPro" id="IPR010569">
    <property type="entry name" value="Myotubularin-like_Pase_dom"/>
</dbReference>